<proteinExistence type="predicted"/>
<keyword evidence="2" id="KW-1185">Reference proteome</keyword>
<evidence type="ECO:0000313" key="2">
    <source>
        <dbReference type="Proteomes" id="UP000219669"/>
    </source>
</evidence>
<dbReference type="AlphaFoldDB" id="A0A286E265"/>
<reference evidence="1 2" key="1">
    <citation type="submission" date="2017-09" db="EMBL/GenBank/DDBJ databases">
        <authorList>
            <person name="Ehlers B."/>
            <person name="Leendertz F.H."/>
        </authorList>
    </citation>
    <scope>NUCLEOTIDE SEQUENCE [LARGE SCALE GENOMIC DNA]</scope>
    <source>
        <strain evidence="1 2">DSM 16848</strain>
    </source>
</reference>
<gene>
    <name evidence="1" type="ORF">SAMN02746062_00142</name>
</gene>
<protein>
    <submittedName>
        <fullName evidence="1">Uncharacterized protein</fullName>
    </submittedName>
</protein>
<sequence length="365" mass="42122">MCSGCLRHPSQQPDFFKNPTQGMMMKPSQFIAAQFAPLDCRERQSLAIEQFNQAMQNDDTATAIDLSEFVVGDEQLNATFSLGFQWHCLTWLARHYHQQYSQTPDNSPEEDLYLEKLFDVLWKFKWVIARLPYDINMTLAEIQQANELMTSFYEHFDFGASALAKTLMHQNLHMGDVQAAKRHFEAWQASSNDIGSDCPACEQDSLVAYHHFIGDYARVVELAQPILSGEMRCGEVPHITYQWVIDSLIRLNQTEKAREILLQAIDLITDEIDVHLPLLAPLIALCSRVDEKHTAQALLDEYNDELLDLSHNNRLYYWYYLLAVAPFNDEGLREAEQVAKQFDERNGNSFYQDQLALKFGTTWLH</sequence>
<organism evidence="1 2">
    <name type="scientific">Alysiella filiformis DSM 16848</name>
    <dbReference type="NCBI Taxonomy" id="1120981"/>
    <lineage>
        <taxon>Bacteria</taxon>
        <taxon>Pseudomonadati</taxon>
        <taxon>Pseudomonadota</taxon>
        <taxon>Betaproteobacteria</taxon>
        <taxon>Neisseriales</taxon>
        <taxon>Neisseriaceae</taxon>
        <taxon>Alysiella</taxon>
    </lineage>
</organism>
<dbReference type="EMBL" id="OCNF01000001">
    <property type="protein sequence ID" value="SOD64983.1"/>
    <property type="molecule type" value="Genomic_DNA"/>
</dbReference>
<accession>A0A286E265</accession>
<name>A0A286E265_9NEIS</name>
<evidence type="ECO:0000313" key="1">
    <source>
        <dbReference type="EMBL" id="SOD64983.1"/>
    </source>
</evidence>
<dbReference type="Proteomes" id="UP000219669">
    <property type="component" value="Unassembled WGS sequence"/>
</dbReference>